<evidence type="ECO:0000256" key="3">
    <source>
        <dbReference type="ARBA" id="ARBA00023163"/>
    </source>
</evidence>
<evidence type="ECO:0000256" key="2">
    <source>
        <dbReference type="ARBA" id="ARBA00023082"/>
    </source>
</evidence>
<keyword evidence="7" id="KW-1185">Reference proteome</keyword>
<evidence type="ECO:0000256" key="1">
    <source>
        <dbReference type="ARBA" id="ARBA00023015"/>
    </source>
</evidence>
<keyword evidence="2" id="KW-0731">Sigma factor</keyword>
<sequence>MTDEINFHKAKNGDRESFRKLLDPIKDKLYRVALIYMKNEDNALDCVQDSIIKAIQSIDNIKEPQYFNTWITRILINTCKDNLRKNKRVEIYDATTFENIFENKFIQSDGNIEESIDLYKALDNLKEEDKELIAMRYMSDMSIKDISQVTDVPMGTIKSRLSRTLKKLRVYMEEV</sequence>
<dbReference type="InterPro" id="IPR014284">
    <property type="entry name" value="RNA_pol_sigma-70_dom"/>
</dbReference>
<name>A0ABS6E7G3_9FIRM</name>
<dbReference type="PANTHER" id="PTHR43133:SF51">
    <property type="entry name" value="RNA POLYMERASE SIGMA FACTOR"/>
    <property type="match status" value="1"/>
</dbReference>
<evidence type="ECO:0000313" key="6">
    <source>
        <dbReference type="EMBL" id="MBU5438854.1"/>
    </source>
</evidence>
<dbReference type="RefSeq" id="WP_216520275.1">
    <property type="nucleotide sequence ID" value="NZ_JAHLPM010000010.1"/>
</dbReference>
<evidence type="ECO:0000259" key="4">
    <source>
        <dbReference type="Pfam" id="PF04542"/>
    </source>
</evidence>
<evidence type="ECO:0000313" key="7">
    <source>
        <dbReference type="Proteomes" id="UP000749471"/>
    </source>
</evidence>
<dbReference type="Proteomes" id="UP000749471">
    <property type="component" value="Unassembled WGS sequence"/>
</dbReference>
<reference evidence="6 7" key="1">
    <citation type="submission" date="2021-06" db="EMBL/GenBank/DDBJ databases">
        <authorList>
            <person name="Sun Q."/>
            <person name="Li D."/>
        </authorList>
    </citation>
    <scope>NUCLEOTIDE SEQUENCE [LARGE SCALE GENOMIC DNA]</scope>
    <source>
        <strain evidence="6 7">MSJ-40</strain>
    </source>
</reference>
<dbReference type="Pfam" id="PF08281">
    <property type="entry name" value="Sigma70_r4_2"/>
    <property type="match status" value="1"/>
</dbReference>
<evidence type="ECO:0000259" key="5">
    <source>
        <dbReference type="Pfam" id="PF08281"/>
    </source>
</evidence>
<organism evidence="6 7">
    <name type="scientific">Tissierella simiarum</name>
    <dbReference type="NCBI Taxonomy" id="2841534"/>
    <lineage>
        <taxon>Bacteria</taxon>
        <taxon>Bacillati</taxon>
        <taxon>Bacillota</taxon>
        <taxon>Tissierellia</taxon>
        <taxon>Tissierellales</taxon>
        <taxon>Tissierellaceae</taxon>
        <taxon>Tissierella</taxon>
    </lineage>
</organism>
<feature type="domain" description="RNA polymerase sigma-70 region 2" evidence="4">
    <location>
        <begin position="26"/>
        <end position="88"/>
    </location>
</feature>
<dbReference type="EMBL" id="JAHLPM010000010">
    <property type="protein sequence ID" value="MBU5438854.1"/>
    <property type="molecule type" value="Genomic_DNA"/>
</dbReference>
<keyword evidence="1" id="KW-0805">Transcription regulation</keyword>
<gene>
    <name evidence="6" type="ORF">KQI42_12575</name>
</gene>
<dbReference type="PANTHER" id="PTHR43133">
    <property type="entry name" value="RNA POLYMERASE ECF-TYPE SIGMA FACTO"/>
    <property type="match status" value="1"/>
</dbReference>
<dbReference type="NCBIfam" id="TIGR02937">
    <property type="entry name" value="sigma70-ECF"/>
    <property type="match status" value="1"/>
</dbReference>
<keyword evidence="3" id="KW-0804">Transcription</keyword>
<dbReference type="CDD" id="cd06171">
    <property type="entry name" value="Sigma70_r4"/>
    <property type="match status" value="1"/>
</dbReference>
<protein>
    <submittedName>
        <fullName evidence="6">Sigma-70 family RNA polymerase sigma factor</fullName>
    </submittedName>
</protein>
<dbReference type="Pfam" id="PF04542">
    <property type="entry name" value="Sigma70_r2"/>
    <property type="match status" value="1"/>
</dbReference>
<proteinExistence type="predicted"/>
<accession>A0ABS6E7G3</accession>
<comment type="caution">
    <text evidence="6">The sequence shown here is derived from an EMBL/GenBank/DDBJ whole genome shotgun (WGS) entry which is preliminary data.</text>
</comment>
<dbReference type="InterPro" id="IPR039425">
    <property type="entry name" value="RNA_pol_sigma-70-like"/>
</dbReference>
<dbReference type="InterPro" id="IPR007627">
    <property type="entry name" value="RNA_pol_sigma70_r2"/>
</dbReference>
<feature type="domain" description="RNA polymerase sigma factor 70 region 4 type 2" evidence="5">
    <location>
        <begin position="117"/>
        <end position="168"/>
    </location>
</feature>
<dbReference type="InterPro" id="IPR013249">
    <property type="entry name" value="RNA_pol_sigma70_r4_t2"/>
</dbReference>